<evidence type="ECO:0000313" key="4">
    <source>
        <dbReference type="EMBL" id="KAK5696031.1"/>
    </source>
</evidence>
<comment type="caution">
    <text evidence="4">The sequence shown here is derived from an EMBL/GenBank/DDBJ whole genome shotgun (WGS) entry which is preliminary data.</text>
</comment>
<name>A0AAN7ZMH5_9PEZI</name>
<evidence type="ECO:0000256" key="2">
    <source>
        <dbReference type="ARBA" id="ARBA00023242"/>
    </source>
</evidence>
<comment type="subcellular location">
    <subcellularLocation>
        <location evidence="1">Nucleus</location>
    </subcellularLocation>
</comment>
<reference evidence="4" key="1">
    <citation type="submission" date="2023-08" db="EMBL/GenBank/DDBJ databases">
        <title>Black Yeasts Isolated from many extreme environments.</title>
        <authorList>
            <person name="Coleine C."/>
            <person name="Stajich J.E."/>
            <person name="Selbmann L."/>
        </authorList>
    </citation>
    <scope>NUCLEOTIDE SEQUENCE</scope>
    <source>
        <strain evidence="4">CCFEE 5810</strain>
    </source>
</reference>
<dbReference type="CDD" id="cd12148">
    <property type="entry name" value="fungal_TF_MHR"/>
    <property type="match status" value="1"/>
</dbReference>
<evidence type="ECO:0000313" key="5">
    <source>
        <dbReference type="Proteomes" id="UP001310594"/>
    </source>
</evidence>
<keyword evidence="2" id="KW-0539">Nucleus</keyword>
<evidence type="ECO:0000256" key="1">
    <source>
        <dbReference type="ARBA" id="ARBA00004123"/>
    </source>
</evidence>
<evidence type="ECO:0000259" key="3">
    <source>
        <dbReference type="Pfam" id="PF04082"/>
    </source>
</evidence>
<sequence length="599" mass="67072">MVGLQSPLTTTGDAPEMEQVIREYNSDSRNLEDVHSYGAAPLPRVSDSPVPHVLPLSTLIGLVTSPGGPTKILIPQREDAIRLFACYVEHVDALQHVIHVPSVRERFELLYDNLEKPQPEYVGGGLLALLLAVLGHTAGFWALGSSHGSLFDSRPDALALSTYWLRCTLDSLEHVWRVEDSSMEALQAQILTMFLLYHTEGLSSRARRLMATALSDAKDLGLHMTDSPHRKAPENTQVEIIDAEMRRRVWWHIVSTAWSAALWGGPHDGVYTVQPNHMQVKKPRNVTDEDLMIMPADFSRPADEPTSTTYYLQRIILAEICREVADVMLEIRAVQDPRQIPYSRILTLDGKFAEILNGPLASGMVTAEDDGPVYNPRRPHLRQQYFTYLTTEARRCKLHLPYLLRLQQDPQYIVSRNICLQSARNILRLKHILPSEVSDESSGSVKMIGLMHHFCCAIVILAMDLCVNKSAGGDHERKAEIRAACRILEDARDSSRAAGLFLDSLTTIFRKHKVRVQCDQPPNGVAVSEFPVENKLFHTKADQRGRFGVGLFPADYMGDSENGGLVEPGFDTMWQGYLDLGEEPQAWDALFNDIELGVP</sequence>
<dbReference type="PANTHER" id="PTHR31001">
    <property type="entry name" value="UNCHARACTERIZED TRANSCRIPTIONAL REGULATORY PROTEIN"/>
    <property type="match status" value="1"/>
</dbReference>
<dbReference type="PANTHER" id="PTHR31001:SF90">
    <property type="entry name" value="CENTROMERE DNA-BINDING PROTEIN COMPLEX CBF3 SUBUNIT B"/>
    <property type="match status" value="1"/>
</dbReference>
<accession>A0AAN7ZMH5</accession>
<feature type="domain" description="Xylanolytic transcriptional activator regulatory" evidence="3">
    <location>
        <begin position="87"/>
        <end position="253"/>
    </location>
</feature>
<dbReference type="GO" id="GO:0006351">
    <property type="term" value="P:DNA-templated transcription"/>
    <property type="evidence" value="ECO:0007669"/>
    <property type="project" value="InterPro"/>
</dbReference>
<protein>
    <recommendedName>
        <fullName evidence="3">Xylanolytic transcriptional activator regulatory domain-containing protein</fullName>
    </recommendedName>
</protein>
<dbReference type="GO" id="GO:0008270">
    <property type="term" value="F:zinc ion binding"/>
    <property type="evidence" value="ECO:0007669"/>
    <property type="project" value="InterPro"/>
</dbReference>
<dbReference type="InterPro" id="IPR007219">
    <property type="entry name" value="XnlR_reg_dom"/>
</dbReference>
<dbReference type="Proteomes" id="UP001310594">
    <property type="component" value="Unassembled WGS sequence"/>
</dbReference>
<organism evidence="4 5">
    <name type="scientific">Elasticomyces elasticus</name>
    <dbReference type="NCBI Taxonomy" id="574655"/>
    <lineage>
        <taxon>Eukaryota</taxon>
        <taxon>Fungi</taxon>
        <taxon>Dikarya</taxon>
        <taxon>Ascomycota</taxon>
        <taxon>Pezizomycotina</taxon>
        <taxon>Dothideomycetes</taxon>
        <taxon>Dothideomycetidae</taxon>
        <taxon>Mycosphaerellales</taxon>
        <taxon>Teratosphaeriaceae</taxon>
        <taxon>Elasticomyces</taxon>
    </lineage>
</organism>
<dbReference type="InterPro" id="IPR050613">
    <property type="entry name" value="Sec_Metabolite_Reg"/>
</dbReference>
<dbReference type="GO" id="GO:0003677">
    <property type="term" value="F:DNA binding"/>
    <property type="evidence" value="ECO:0007669"/>
    <property type="project" value="InterPro"/>
</dbReference>
<dbReference type="Pfam" id="PF04082">
    <property type="entry name" value="Fungal_trans"/>
    <property type="match status" value="1"/>
</dbReference>
<dbReference type="EMBL" id="JAVRQU010000013">
    <property type="protein sequence ID" value="KAK5696031.1"/>
    <property type="molecule type" value="Genomic_DNA"/>
</dbReference>
<proteinExistence type="predicted"/>
<dbReference type="GO" id="GO:0005634">
    <property type="term" value="C:nucleus"/>
    <property type="evidence" value="ECO:0007669"/>
    <property type="project" value="UniProtKB-SubCell"/>
</dbReference>
<gene>
    <name evidence="4" type="ORF">LTR97_008451</name>
</gene>
<dbReference type="AlphaFoldDB" id="A0AAN7ZMH5"/>